<gene>
    <name evidence="3" type="ORF">DC3_48750</name>
</gene>
<keyword evidence="1" id="KW-0812">Transmembrane</keyword>
<dbReference type="Proteomes" id="UP000321306">
    <property type="component" value="Unassembled WGS sequence"/>
</dbReference>
<sequence length="82" mass="8953">MEQAIQIAGALMVLSAFILVQVKKMKPTSRTYLTLNFVGSGVLAIDALIMREWGFVLLEGVWALVSLWGLIRPSQAAAPVHD</sequence>
<evidence type="ECO:0000313" key="4">
    <source>
        <dbReference type="Proteomes" id="UP000321306"/>
    </source>
</evidence>
<dbReference type="Pfam" id="PF26604">
    <property type="entry name" value="CBU_0592"/>
    <property type="match status" value="1"/>
</dbReference>
<keyword evidence="1" id="KW-0472">Membrane</keyword>
<dbReference type="RefSeq" id="WP_246130794.1">
    <property type="nucleotide sequence ID" value="NZ_BJXB01000030.1"/>
</dbReference>
<feature type="domain" description="CBU-0592-like" evidence="2">
    <location>
        <begin position="3"/>
        <end position="72"/>
    </location>
</feature>
<comment type="caution">
    <text evidence="3">The sequence shown here is derived from an EMBL/GenBank/DDBJ whole genome shotgun (WGS) entry which is preliminary data.</text>
</comment>
<dbReference type="InterPro" id="IPR058058">
    <property type="entry name" value="CBU_0592-like"/>
</dbReference>
<feature type="transmembrane region" description="Helical" evidence="1">
    <location>
        <begin position="6"/>
        <end position="22"/>
    </location>
</feature>
<dbReference type="AlphaFoldDB" id="A0A511N8T7"/>
<organism evidence="3 4">
    <name type="scientific">Deinococcus cellulosilyticus (strain DSM 18568 / NBRC 106333 / KACC 11606 / 5516J-15)</name>
    <dbReference type="NCBI Taxonomy" id="1223518"/>
    <lineage>
        <taxon>Bacteria</taxon>
        <taxon>Thermotogati</taxon>
        <taxon>Deinococcota</taxon>
        <taxon>Deinococci</taxon>
        <taxon>Deinococcales</taxon>
        <taxon>Deinococcaceae</taxon>
        <taxon>Deinococcus</taxon>
    </lineage>
</organism>
<evidence type="ECO:0000313" key="3">
    <source>
        <dbReference type="EMBL" id="GEM49240.1"/>
    </source>
</evidence>
<proteinExistence type="predicted"/>
<keyword evidence="1" id="KW-1133">Transmembrane helix</keyword>
<keyword evidence="4" id="KW-1185">Reference proteome</keyword>
<dbReference type="EMBL" id="BJXB01000030">
    <property type="protein sequence ID" value="GEM49240.1"/>
    <property type="molecule type" value="Genomic_DNA"/>
</dbReference>
<evidence type="ECO:0000259" key="2">
    <source>
        <dbReference type="Pfam" id="PF26604"/>
    </source>
</evidence>
<dbReference type="NCBIfam" id="NF047864">
    <property type="entry name" value="CBU_0592_membra"/>
    <property type="match status" value="1"/>
</dbReference>
<protein>
    <recommendedName>
        <fullName evidence="2">CBU-0592-like domain-containing protein</fullName>
    </recommendedName>
</protein>
<name>A0A511N8T7_DEIC1</name>
<accession>A0A511N8T7</accession>
<evidence type="ECO:0000256" key="1">
    <source>
        <dbReference type="SAM" id="Phobius"/>
    </source>
</evidence>
<reference evidence="3 4" key="1">
    <citation type="submission" date="2019-07" db="EMBL/GenBank/DDBJ databases">
        <title>Whole genome shotgun sequence of Deinococcus cellulosilyticus NBRC 106333.</title>
        <authorList>
            <person name="Hosoyama A."/>
            <person name="Uohara A."/>
            <person name="Ohji S."/>
            <person name="Ichikawa N."/>
        </authorList>
    </citation>
    <scope>NUCLEOTIDE SEQUENCE [LARGE SCALE GENOMIC DNA]</scope>
    <source>
        <strain evidence="3 4">NBRC 106333</strain>
    </source>
</reference>